<name>A0A9P5IJ99_9HELO</name>
<evidence type="ECO:0000313" key="1">
    <source>
        <dbReference type="EMBL" id="KAF7943635.1"/>
    </source>
</evidence>
<proteinExistence type="predicted"/>
<evidence type="ECO:0008006" key="3">
    <source>
        <dbReference type="Google" id="ProtNLM"/>
    </source>
</evidence>
<dbReference type="GeneID" id="62149295"/>
<organism evidence="1 2">
    <name type="scientific">Botrytis byssoidea</name>
    <dbReference type="NCBI Taxonomy" id="139641"/>
    <lineage>
        <taxon>Eukaryota</taxon>
        <taxon>Fungi</taxon>
        <taxon>Dikarya</taxon>
        <taxon>Ascomycota</taxon>
        <taxon>Pezizomycotina</taxon>
        <taxon>Leotiomycetes</taxon>
        <taxon>Helotiales</taxon>
        <taxon>Sclerotiniaceae</taxon>
        <taxon>Botrytis</taxon>
    </lineage>
</organism>
<keyword evidence="2" id="KW-1185">Reference proteome</keyword>
<sequence length="193" mass="21608">MDPVSIITLTGSVFTTGKFITSLITNLVTLKSKYKSASLMASHLIVQLTTIKAALDEMSNWIATSLQGADKNEQLIINLEGSLESCHVFLLMLEDHITRLDQNGIDRQLKGKVKLLWNESEIKELNNYLNRQINAVLEVYTKTLQMHQLSTGTIISGPNHINLSRYSIIFSYQVAVTVEKPPLQILLSFFISA</sequence>
<reference evidence="1 2" key="1">
    <citation type="journal article" date="2020" name="Genome Biol. Evol.">
        <title>Comparative genomics of Sclerotiniaceae.</title>
        <authorList>
            <person name="Valero Jimenez C.A."/>
            <person name="Steentjes M."/>
            <person name="Scholten O.E."/>
            <person name="Van Kan J.A.L."/>
        </authorList>
    </citation>
    <scope>NUCLEOTIDE SEQUENCE [LARGE SCALE GENOMIC DNA]</scope>
    <source>
        <strain evidence="1 2">MUCL 94</strain>
    </source>
</reference>
<accession>A0A9P5IJ99</accession>
<protein>
    <recommendedName>
        <fullName evidence="3">Fungal N-terminal domain-containing protein</fullName>
    </recommendedName>
</protein>
<dbReference type="AlphaFoldDB" id="A0A9P5IJ99"/>
<dbReference type="Proteomes" id="UP000710849">
    <property type="component" value="Unassembled WGS sequence"/>
</dbReference>
<comment type="caution">
    <text evidence="1">The sequence shown here is derived from an EMBL/GenBank/DDBJ whole genome shotgun (WGS) entry which is preliminary data.</text>
</comment>
<evidence type="ECO:0000313" key="2">
    <source>
        <dbReference type="Proteomes" id="UP000710849"/>
    </source>
</evidence>
<dbReference type="EMBL" id="RCSW01000010">
    <property type="protein sequence ID" value="KAF7943635.1"/>
    <property type="molecule type" value="Genomic_DNA"/>
</dbReference>
<dbReference type="RefSeq" id="XP_038732694.1">
    <property type="nucleotide sequence ID" value="XM_038876218.1"/>
</dbReference>
<gene>
    <name evidence="1" type="ORF">EAE97_005706</name>
</gene>